<evidence type="ECO:0000256" key="2">
    <source>
        <dbReference type="ARBA" id="ARBA00029447"/>
    </source>
</evidence>
<dbReference type="InterPro" id="IPR051310">
    <property type="entry name" value="MCP_chemotaxis"/>
</dbReference>
<dbReference type="Proteomes" id="UP000678545">
    <property type="component" value="Unassembled WGS sequence"/>
</dbReference>
<keyword evidence="3" id="KW-0807">Transducer</keyword>
<reference evidence="7" key="1">
    <citation type="submission" date="2021-04" db="EMBL/GenBank/DDBJ databases">
        <title>novel species isolated from subtropical streams in China.</title>
        <authorList>
            <person name="Lu H."/>
        </authorList>
    </citation>
    <scope>NUCLEOTIDE SEQUENCE</scope>
    <source>
        <strain evidence="7">FT137W</strain>
    </source>
</reference>
<dbReference type="SMART" id="SM00304">
    <property type="entry name" value="HAMP"/>
    <property type="match status" value="1"/>
</dbReference>
<feature type="transmembrane region" description="Helical" evidence="4">
    <location>
        <begin position="12"/>
        <end position="31"/>
    </location>
</feature>
<dbReference type="SUPFAM" id="SSF58104">
    <property type="entry name" value="Methyl-accepting chemotaxis protein (MCP) signaling domain"/>
    <property type="match status" value="1"/>
</dbReference>
<feature type="domain" description="HAMP" evidence="6">
    <location>
        <begin position="212"/>
        <end position="264"/>
    </location>
</feature>
<evidence type="ECO:0000256" key="3">
    <source>
        <dbReference type="PROSITE-ProRule" id="PRU00284"/>
    </source>
</evidence>
<evidence type="ECO:0000256" key="1">
    <source>
        <dbReference type="ARBA" id="ARBA00022481"/>
    </source>
</evidence>
<dbReference type="Pfam" id="PF00015">
    <property type="entry name" value="MCPsignal"/>
    <property type="match status" value="1"/>
</dbReference>
<dbReference type="Gene3D" id="1.10.287.950">
    <property type="entry name" value="Methyl-accepting chemotaxis protein"/>
    <property type="match status" value="1"/>
</dbReference>
<dbReference type="InterPro" id="IPR004089">
    <property type="entry name" value="MCPsignal_dom"/>
</dbReference>
<dbReference type="InterPro" id="IPR024478">
    <property type="entry name" value="HlyB_4HB_MCP"/>
</dbReference>
<dbReference type="PANTHER" id="PTHR43531">
    <property type="entry name" value="PROTEIN ICFG"/>
    <property type="match status" value="1"/>
</dbReference>
<dbReference type="SMART" id="SM00283">
    <property type="entry name" value="MA"/>
    <property type="match status" value="1"/>
</dbReference>
<dbReference type="CDD" id="cd11386">
    <property type="entry name" value="MCP_signal"/>
    <property type="match status" value="1"/>
</dbReference>
<dbReference type="InterPro" id="IPR047347">
    <property type="entry name" value="YvaQ-like_sensor"/>
</dbReference>
<evidence type="ECO:0000313" key="7">
    <source>
        <dbReference type="EMBL" id="MBR7801752.1"/>
    </source>
</evidence>
<evidence type="ECO:0000256" key="4">
    <source>
        <dbReference type="SAM" id="Phobius"/>
    </source>
</evidence>
<keyword evidence="4" id="KW-1133">Transmembrane helix</keyword>
<name>A0A941IGV9_9BURK</name>
<evidence type="ECO:0000313" key="8">
    <source>
        <dbReference type="Proteomes" id="UP000678545"/>
    </source>
</evidence>
<evidence type="ECO:0000259" key="5">
    <source>
        <dbReference type="PROSITE" id="PS50111"/>
    </source>
</evidence>
<dbReference type="PRINTS" id="PR00260">
    <property type="entry name" value="CHEMTRNSDUCR"/>
</dbReference>
<sequence>MNIKNLKVAQKLAIAFSFIILVLVILSIVSYQGLAQLKNEMDLTDKDRYPKIVMLHTIKDGLNENARNLRNLLLLTDPEVLKGEYANIEESAQIIAKNLEKLDQSITSVKGRELIKELMDVREKFIASRTKFLNLTKAGDKEQALTLLSGETRGIQLNYFAALDKLITYQQKLMEESATAAELDARSDMNWIIGISAIAICISILLAIYISNSITRPLNQAVAFARRVAEGDLTAQIEIQSKDETGQLMSALQEMNQSLLNIVSQVRSGTDTIATASTEIAAGNMDLSSRTEEQASSLEETASSMEELTSTVKQNADNARQANQLASSASTVATRGGTVVAKVVDTMGSINDSSKKIVDIISVIDGIAFQTNILALNAAVEAARAGEQGRGFAVVASEVRTLAQRSAAAAKEIKHLIDDSVNKVAEGSKLVEEAGTTMNEIVVSVQRVSDVISEITAASQEQTSGIEQINVAIIQMDNVTQQNASLVEEAAAAAESMQEQARSLSEVVSVFKIDALVQLNDLTTTSKTNNKPQAVRASNLNGTVKPAVKKVAKQVRAAGSTMLKPALANRAPALATGAADIDWEEF</sequence>
<dbReference type="Pfam" id="PF00672">
    <property type="entry name" value="HAMP"/>
    <property type="match status" value="1"/>
</dbReference>
<dbReference type="InterPro" id="IPR004090">
    <property type="entry name" value="Chemotax_Me-accpt_rcpt"/>
</dbReference>
<evidence type="ECO:0000259" key="6">
    <source>
        <dbReference type="PROSITE" id="PS50885"/>
    </source>
</evidence>
<dbReference type="AlphaFoldDB" id="A0A941IGV9"/>
<dbReference type="RefSeq" id="WP_212676853.1">
    <property type="nucleotide sequence ID" value="NZ_JAGSPJ010000008.1"/>
</dbReference>
<comment type="caution">
    <text evidence="7">The sequence shown here is derived from an EMBL/GenBank/DDBJ whole genome shotgun (WGS) entry which is preliminary data.</text>
</comment>
<dbReference type="EMBL" id="JAGSPJ010000008">
    <property type="protein sequence ID" value="MBR7801752.1"/>
    <property type="molecule type" value="Genomic_DNA"/>
</dbReference>
<dbReference type="FunFam" id="1.10.287.950:FF:000002">
    <property type="entry name" value="Methyl-accepting chemotaxis protein"/>
    <property type="match status" value="1"/>
</dbReference>
<keyword evidence="4" id="KW-0812">Transmembrane</keyword>
<dbReference type="GO" id="GO:0007165">
    <property type="term" value="P:signal transduction"/>
    <property type="evidence" value="ECO:0007669"/>
    <property type="project" value="UniProtKB-KW"/>
</dbReference>
<dbReference type="PROSITE" id="PS50111">
    <property type="entry name" value="CHEMOTAXIS_TRANSDUC_2"/>
    <property type="match status" value="1"/>
</dbReference>
<dbReference type="CDD" id="cd19411">
    <property type="entry name" value="MCP2201-like_sensor"/>
    <property type="match status" value="1"/>
</dbReference>
<protein>
    <submittedName>
        <fullName evidence="7">MCP four helix bundle domain-containing protein</fullName>
    </submittedName>
</protein>
<dbReference type="PANTHER" id="PTHR43531:SF14">
    <property type="entry name" value="METHYL-ACCEPTING CHEMOTAXIS PROTEIN I-RELATED"/>
    <property type="match status" value="1"/>
</dbReference>
<dbReference type="PROSITE" id="PS50885">
    <property type="entry name" value="HAMP"/>
    <property type="match status" value="1"/>
</dbReference>
<dbReference type="GO" id="GO:0006935">
    <property type="term" value="P:chemotaxis"/>
    <property type="evidence" value="ECO:0007669"/>
    <property type="project" value="InterPro"/>
</dbReference>
<comment type="similarity">
    <text evidence="2">Belongs to the methyl-accepting chemotaxis (MCP) protein family.</text>
</comment>
<dbReference type="CDD" id="cd06225">
    <property type="entry name" value="HAMP"/>
    <property type="match status" value="1"/>
</dbReference>
<proteinExistence type="inferred from homology"/>
<keyword evidence="8" id="KW-1185">Reference proteome</keyword>
<keyword evidence="4" id="KW-0472">Membrane</keyword>
<dbReference type="Pfam" id="PF12729">
    <property type="entry name" value="4HB_MCP_1"/>
    <property type="match status" value="1"/>
</dbReference>
<dbReference type="InterPro" id="IPR003660">
    <property type="entry name" value="HAMP_dom"/>
</dbReference>
<feature type="domain" description="Methyl-accepting transducer" evidence="5">
    <location>
        <begin position="269"/>
        <end position="498"/>
    </location>
</feature>
<dbReference type="GO" id="GO:0005886">
    <property type="term" value="C:plasma membrane"/>
    <property type="evidence" value="ECO:0007669"/>
    <property type="project" value="TreeGrafter"/>
</dbReference>
<dbReference type="Gene3D" id="6.10.340.10">
    <property type="match status" value="1"/>
</dbReference>
<gene>
    <name evidence="7" type="ORF">KDM90_17190</name>
</gene>
<dbReference type="GO" id="GO:0004888">
    <property type="term" value="F:transmembrane signaling receptor activity"/>
    <property type="evidence" value="ECO:0007669"/>
    <property type="project" value="InterPro"/>
</dbReference>
<feature type="transmembrane region" description="Helical" evidence="4">
    <location>
        <begin position="191"/>
        <end position="210"/>
    </location>
</feature>
<accession>A0A941IGV9</accession>
<organism evidence="7 8">
    <name type="scientific">Undibacterium fentianense</name>
    <dbReference type="NCBI Taxonomy" id="2828728"/>
    <lineage>
        <taxon>Bacteria</taxon>
        <taxon>Pseudomonadati</taxon>
        <taxon>Pseudomonadota</taxon>
        <taxon>Betaproteobacteria</taxon>
        <taxon>Burkholderiales</taxon>
        <taxon>Oxalobacteraceae</taxon>
        <taxon>Undibacterium</taxon>
    </lineage>
</organism>
<keyword evidence="1" id="KW-0488">Methylation</keyword>